<sequence>MTLLLALMAVAAYHAMPEHWRHTLACPATRWLAWSTTLTLSDALRLAIAVLLPMVLLVVGLALLDELASVFMFLLCAVVVVAVFADSAVARVATDQRAEWTEAEWPSDDELLENALSLSRQQHLRRQLNELFAPLFWLLLATPVAALGYYLLRRSALGTSDDDNNLALNCLRLADWLPARLLAMSFALAGNFTATWGVISSQLLRAESVAYELIDHAANAAEPIAIDPSLTPAVGLATAMHQLNSLLQRALVVWMVFVALKTLWPGM</sequence>
<keyword evidence="1" id="KW-1133">Transmembrane helix</keyword>
<feature type="transmembrane region" description="Helical" evidence="1">
    <location>
        <begin position="181"/>
        <end position="199"/>
    </location>
</feature>
<evidence type="ECO:0000256" key="1">
    <source>
        <dbReference type="SAM" id="Phobius"/>
    </source>
</evidence>
<dbReference type="Proteomes" id="UP000256774">
    <property type="component" value="Unassembled WGS sequence"/>
</dbReference>
<dbReference type="GO" id="GO:0046677">
    <property type="term" value="P:response to antibiotic"/>
    <property type="evidence" value="ECO:0007669"/>
    <property type="project" value="TreeGrafter"/>
</dbReference>
<name>A0A3E0H2M2_9GAMM</name>
<keyword evidence="1" id="KW-0472">Membrane</keyword>
<feature type="transmembrane region" description="Helical" evidence="1">
    <location>
        <begin position="71"/>
        <end position="90"/>
    </location>
</feature>
<feature type="transmembrane region" description="Helical" evidence="1">
    <location>
        <begin position="131"/>
        <end position="152"/>
    </location>
</feature>
<dbReference type="PANTHER" id="PTHR38684:SF1">
    <property type="entry name" value="PROTEIN AMPE"/>
    <property type="match status" value="1"/>
</dbReference>
<evidence type="ECO:0000313" key="3">
    <source>
        <dbReference type="Proteomes" id="UP000256774"/>
    </source>
</evidence>
<organism evidence="2 3">
    <name type="scientific">Paraperlucidibaca baekdonensis</name>
    <dbReference type="NCBI Taxonomy" id="748120"/>
    <lineage>
        <taxon>Bacteria</taxon>
        <taxon>Pseudomonadati</taxon>
        <taxon>Pseudomonadota</taxon>
        <taxon>Gammaproteobacteria</taxon>
        <taxon>Moraxellales</taxon>
        <taxon>Moraxellaceae</taxon>
        <taxon>Paraperlucidibaca</taxon>
    </lineage>
</organism>
<dbReference type="PANTHER" id="PTHR38684">
    <property type="entry name" value="PROTEIN AMPE"/>
    <property type="match status" value="1"/>
</dbReference>
<dbReference type="AlphaFoldDB" id="A0A3E0H2M2"/>
<keyword evidence="1" id="KW-0812">Transmembrane</keyword>
<reference evidence="2 3" key="1">
    <citation type="submission" date="2018-08" db="EMBL/GenBank/DDBJ databases">
        <title>Genomic Encyclopedia of Type Strains, Phase IV (KMG-IV): sequencing the most valuable type-strain genomes for metagenomic binning, comparative biology and taxonomic classification.</title>
        <authorList>
            <person name="Goeker M."/>
        </authorList>
    </citation>
    <scope>NUCLEOTIDE SEQUENCE [LARGE SCALE GENOMIC DNA]</scope>
    <source>
        <strain evidence="2 3">DSM 26022</strain>
    </source>
</reference>
<dbReference type="RefSeq" id="WP_116208185.1">
    <property type="nucleotide sequence ID" value="NZ_QUNR01000003.1"/>
</dbReference>
<dbReference type="InterPro" id="IPR052966">
    <property type="entry name" value="Beta-lactamase_Reg"/>
</dbReference>
<gene>
    <name evidence="2" type="ORF">DFR26_1334</name>
</gene>
<evidence type="ECO:0000313" key="2">
    <source>
        <dbReference type="EMBL" id="REH37559.1"/>
    </source>
</evidence>
<protein>
    <submittedName>
        <fullName evidence="2">Membrane protein required for beta-lactamase induction</fullName>
    </submittedName>
</protein>
<keyword evidence="3" id="KW-1185">Reference proteome</keyword>
<proteinExistence type="predicted"/>
<accession>A0A3E0H2M2</accession>
<dbReference type="EMBL" id="QUNR01000003">
    <property type="protein sequence ID" value="REH37559.1"/>
    <property type="molecule type" value="Genomic_DNA"/>
</dbReference>
<comment type="caution">
    <text evidence="2">The sequence shown here is derived from an EMBL/GenBank/DDBJ whole genome shotgun (WGS) entry which is preliminary data.</text>
</comment>
<dbReference type="GO" id="GO:0005886">
    <property type="term" value="C:plasma membrane"/>
    <property type="evidence" value="ECO:0007669"/>
    <property type="project" value="TreeGrafter"/>
</dbReference>
<dbReference type="OrthoDB" id="9811967at2"/>
<feature type="transmembrane region" description="Helical" evidence="1">
    <location>
        <begin position="44"/>
        <end position="64"/>
    </location>
</feature>